<protein>
    <submittedName>
        <fullName evidence="1">Uncharacterized protein</fullName>
    </submittedName>
</protein>
<name>A0A0E9SUN5_ANGAN</name>
<accession>A0A0E9SUN5</accession>
<organism evidence="1">
    <name type="scientific">Anguilla anguilla</name>
    <name type="common">European freshwater eel</name>
    <name type="synonym">Muraena anguilla</name>
    <dbReference type="NCBI Taxonomy" id="7936"/>
    <lineage>
        <taxon>Eukaryota</taxon>
        <taxon>Metazoa</taxon>
        <taxon>Chordata</taxon>
        <taxon>Craniata</taxon>
        <taxon>Vertebrata</taxon>
        <taxon>Euteleostomi</taxon>
        <taxon>Actinopterygii</taxon>
        <taxon>Neopterygii</taxon>
        <taxon>Teleostei</taxon>
        <taxon>Anguilliformes</taxon>
        <taxon>Anguillidae</taxon>
        <taxon>Anguilla</taxon>
    </lineage>
</organism>
<evidence type="ECO:0000313" key="1">
    <source>
        <dbReference type="EMBL" id="JAH44962.1"/>
    </source>
</evidence>
<proteinExistence type="predicted"/>
<reference evidence="1" key="1">
    <citation type="submission" date="2014-11" db="EMBL/GenBank/DDBJ databases">
        <authorList>
            <person name="Amaro Gonzalez C."/>
        </authorList>
    </citation>
    <scope>NUCLEOTIDE SEQUENCE</scope>
</reference>
<reference evidence="1" key="2">
    <citation type="journal article" date="2015" name="Fish Shellfish Immunol.">
        <title>Early steps in the European eel (Anguilla anguilla)-Vibrio vulnificus interaction in the gills: Role of the RtxA13 toxin.</title>
        <authorList>
            <person name="Callol A."/>
            <person name="Pajuelo D."/>
            <person name="Ebbesson L."/>
            <person name="Teles M."/>
            <person name="MacKenzie S."/>
            <person name="Amaro C."/>
        </authorList>
    </citation>
    <scope>NUCLEOTIDE SEQUENCE</scope>
</reference>
<sequence length="41" mass="4337">MVSYLSDHLPQGSAPGLDQLLCFEAGTGNRTFAKIGPDCLL</sequence>
<dbReference type="EMBL" id="GBXM01063615">
    <property type="protein sequence ID" value="JAH44962.1"/>
    <property type="molecule type" value="Transcribed_RNA"/>
</dbReference>
<dbReference type="AlphaFoldDB" id="A0A0E9SUN5"/>